<accession>A0A1K2HTK0</accession>
<evidence type="ECO:0000313" key="5">
    <source>
        <dbReference type="Proteomes" id="UP000183447"/>
    </source>
</evidence>
<dbReference type="OrthoDB" id="7173339at2"/>
<protein>
    <recommendedName>
        <fullName evidence="3">Ancillary SecYEG translocon subunit/Cell division coordinator CpoB TPR domain-containing protein</fullName>
    </recommendedName>
</protein>
<keyword evidence="5" id="KW-1185">Reference proteome</keyword>
<dbReference type="Pfam" id="PF09976">
    <property type="entry name" value="TPR_21"/>
    <property type="match status" value="1"/>
</dbReference>
<dbReference type="InterPro" id="IPR018704">
    <property type="entry name" value="SecYEG/CpoB_TPR"/>
</dbReference>
<keyword evidence="2" id="KW-1133">Transmembrane helix</keyword>
<dbReference type="EMBL" id="FPKU01000001">
    <property type="protein sequence ID" value="SFZ81567.1"/>
    <property type="molecule type" value="Genomic_DNA"/>
</dbReference>
<gene>
    <name evidence="4" type="ORF">SAMN02983003_0568</name>
</gene>
<dbReference type="AlphaFoldDB" id="A0A1K2HTK0"/>
<feature type="transmembrane region" description="Helical" evidence="2">
    <location>
        <begin position="26"/>
        <end position="50"/>
    </location>
</feature>
<sequence>MSNDSILREVDEELRGDRMRNLWRRFGPWIIIAAVAIVLAVAVNEGWSWWQRSTTAQASDTFYSALELAEQGDVPGAISALDAIEATGASGYQTLARFREAALLARDGRRDEAVAAYDALSTSVTEPRVRELAFVLAASLLVDGGDVSAVRQRIGGLEAPDNPLRNVAREIVGLTQYASGEIDGSLETFEALLADPLVNQDLAGRVQIYVMQLLAEGAGNPEQRAAAEAAAAGAAEAGAAAEATDLPPQPSVTELAPLLPPAVDVPAAPVPETAEPVAQTGPAADTIVPEVPQAPANAGASPTNAN</sequence>
<dbReference type="STRING" id="665118.SAMN02983003_0568"/>
<feature type="domain" description="Ancillary SecYEG translocon subunit/Cell division coordinator CpoB TPR" evidence="3">
    <location>
        <begin position="21"/>
        <end position="150"/>
    </location>
</feature>
<evidence type="ECO:0000259" key="3">
    <source>
        <dbReference type="Pfam" id="PF09976"/>
    </source>
</evidence>
<feature type="compositionally biased region" description="Low complexity" evidence="1">
    <location>
        <begin position="254"/>
        <end position="278"/>
    </location>
</feature>
<dbReference type="Proteomes" id="UP000183447">
    <property type="component" value="Unassembled WGS sequence"/>
</dbReference>
<keyword evidence="2" id="KW-0472">Membrane</keyword>
<evidence type="ECO:0000313" key="4">
    <source>
        <dbReference type="EMBL" id="SFZ81567.1"/>
    </source>
</evidence>
<evidence type="ECO:0000256" key="2">
    <source>
        <dbReference type="SAM" id="Phobius"/>
    </source>
</evidence>
<reference evidence="4 5" key="1">
    <citation type="submission" date="2016-11" db="EMBL/GenBank/DDBJ databases">
        <authorList>
            <person name="Jaros S."/>
            <person name="Januszkiewicz K."/>
            <person name="Wedrychowicz H."/>
        </authorList>
    </citation>
    <scope>NUCLEOTIDE SEQUENCE [LARGE SCALE GENOMIC DNA]</scope>
    <source>
        <strain evidence="4 5">ATCC 23634</strain>
    </source>
</reference>
<dbReference type="RefSeq" id="WP_072338874.1">
    <property type="nucleotide sequence ID" value="NZ_FPKU01000001.1"/>
</dbReference>
<feature type="region of interest" description="Disordered" evidence="1">
    <location>
        <begin position="240"/>
        <end position="306"/>
    </location>
</feature>
<evidence type="ECO:0000256" key="1">
    <source>
        <dbReference type="SAM" id="MobiDB-lite"/>
    </source>
</evidence>
<name>A0A1K2HTK0_9HYPH</name>
<keyword evidence="2" id="KW-0812">Transmembrane</keyword>
<proteinExistence type="predicted"/>
<organism evidence="4 5">
    <name type="scientific">Devosia enhydra</name>
    <dbReference type="NCBI Taxonomy" id="665118"/>
    <lineage>
        <taxon>Bacteria</taxon>
        <taxon>Pseudomonadati</taxon>
        <taxon>Pseudomonadota</taxon>
        <taxon>Alphaproteobacteria</taxon>
        <taxon>Hyphomicrobiales</taxon>
        <taxon>Devosiaceae</taxon>
        <taxon>Devosia</taxon>
    </lineage>
</organism>